<name>A0A7K1LNF6_9FLAO</name>
<dbReference type="NCBIfam" id="NF041366">
    <property type="entry name" value="GntA_guanitoxin"/>
    <property type="match status" value="1"/>
</dbReference>
<reference evidence="1 2" key="1">
    <citation type="submission" date="2019-07" db="EMBL/GenBank/DDBJ databases">
        <title>Gramella aestuarii sp. nov., isolated from a tidal flat, and emended description of Gramella echinicola.</title>
        <authorList>
            <person name="Liu L."/>
        </authorList>
    </citation>
    <scope>NUCLEOTIDE SEQUENCE [LARGE SCALE GENOMIC DNA]</scope>
    <source>
        <strain evidence="1 2">BS12</strain>
    </source>
</reference>
<sequence>MKVKNEEALELNPSLGNSCSLIKRDFEKFILGEDHPCIMAKTVFGMDQVVMSSYPELGTEKAARQILQDLENYIETYDFETNDFKTFLAVFPDSPDFSELEFEKKLWQQLKLVHKVDDCDWDPEVSADPESEHFSFSICGKAFYVVGMHPNSSREARKSPYPAMAFNLHWQFEKLREMGSFETVRDKIRERDKALQGDINPMLQDFGANSEARQYSGRKVGEEWKCPFLSSN</sequence>
<comment type="caution">
    <text evidence="1">The sequence shown here is derived from an EMBL/GenBank/DDBJ whole genome shotgun (WGS) entry which is preliminary data.</text>
</comment>
<dbReference type="AlphaFoldDB" id="A0A7K1LNF6"/>
<dbReference type="OrthoDB" id="283514at2"/>
<dbReference type="PANTHER" id="PTHR40045">
    <property type="entry name" value="YCGG FAMILY PROTEIN"/>
    <property type="match status" value="1"/>
</dbReference>
<proteinExistence type="predicted"/>
<gene>
    <name evidence="1" type="ORF">FLP08_07090</name>
</gene>
<dbReference type="EMBL" id="VJVW01000002">
    <property type="protein sequence ID" value="MUP42332.1"/>
    <property type="molecule type" value="Genomic_DNA"/>
</dbReference>
<keyword evidence="2" id="KW-1185">Reference proteome</keyword>
<organism evidence="1 2">
    <name type="scientific">Christiangramia aestuarii</name>
    <dbReference type="NCBI Taxonomy" id="1028746"/>
    <lineage>
        <taxon>Bacteria</taxon>
        <taxon>Pseudomonadati</taxon>
        <taxon>Bacteroidota</taxon>
        <taxon>Flavobacteriia</taxon>
        <taxon>Flavobacteriales</taxon>
        <taxon>Flavobacteriaceae</taxon>
        <taxon>Christiangramia</taxon>
    </lineage>
</organism>
<protein>
    <submittedName>
        <fullName evidence="1">YqcI/YcgG family protein</fullName>
    </submittedName>
</protein>
<dbReference type="Proteomes" id="UP000460416">
    <property type="component" value="Unassembled WGS sequence"/>
</dbReference>
<dbReference type="RefSeq" id="WP_156275395.1">
    <property type="nucleotide sequence ID" value="NZ_BAABGI010000001.1"/>
</dbReference>
<dbReference type="PANTHER" id="PTHR40045:SF1">
    <property type="entry name" value="YQCI_YCGG FAMILY PROTEIN"/>
    <property type="match status" value="1"/>
</dbReference>
<evidence type="ECO:0000313" key="2">
    <source>
        <dbReference type="Proteomes" id="UP000460416"/>
    </source>
</evidence>
<evidence type="ECO:0000313" key="1">
    <source>
        <dbReference type="EMBL" id="MUP42332.1"/>
    </source>
</evidence>
<accession>A0A7K1LNF6</accession>
<dbReference type="InterPro" id="IPR014988">
    <property type="entry name" value="Uncharacterised_YqcI/YcgG"/>
</dbReference>
<dbReference type="Pfam" id="PF08892">
    <property type="entry name" value="YqcI_YcgG"/>
    <property type="match status" value="1"/>
</dbReference>